<dbReference type="Proteomes" id="UP000034493">
    <property type="component" value="Unassembled WGS sequence"/>
</dbReference>
<comment type="function">
    <text evidence="10">Protein O-mannosyltransferase that catalyzes the transfer of a single mannose residue from a polyprenol phospho-mannosyl lipidic donor to the hydroxyl group of selected serine and threonine residues in acceptor proteins.</text>
</comment>
<evidence type="ECO:0000259" key="12">
    <source>
        <dbReference type="Pfam" id="PF16192"/>
    </source>
</evidence>
<evidence type="ECO:0000313" key="13">
    <source>
        <dbReference type="EMBL" id="KKS03883.1"/>
    </source>
</evidence>
<dbReference type="Pfam" id="PF16192">
    <property type="entry name" value="PMT_4TMC"/>
    <property type="match status" value="1"/>
</dbReference>
<name>A0A0G0YTW5_9BACT</name>
<evidence type="ECO:0000256" key="2">
    <source>
        <dbReference type="ARBA" id="ARBA00004922"/>
    </source>
</evidence>
<evidence type="ECO:0000256" key="9">
    <source>
        <dbReference type="ARBA" id="ARBA00093617"/>
    </source>
</evidence>
<comment type="caution">
    <text evidence="13">The sequence shown here is derived from an EMBL/GenBank/DDBJ whole genome shotgun (WGS) entry which is preliminary data.</text>
</comment>
<dbReference type="EMBL" id="LCBC01000013">
    <property type="protein sequence ID" value="KKS03883.1"/>
    <property type="molecule type" value="Genomic_DNA"/>
</dbReference>
<keyword evidence="4 10" id="KW-0328">Glycosyltransferase</keyword>
<evidence type="ECO:0000256" key="8">
    <source>
        <dbReference type="ARBA" id="ARBA00023136"/>
    </source>
</evidence>
<comment type="pathway">
    <text evidence="2 10">Protein modification; protein glycosylation.</text>
</comment>
<sequence length="439" mass="50451">MNKEKLVIIFIIFLSLFSLILRTYRLTEPNHYYFDEVYHAVTAKAYADNNPAAYNPFSPAPKEGTAYDWLHPPLAKLIQAGSIKIFGDVPLGWRLPSVIFGTAIIPATFILAYILFGPLTAIFASVVIAFENLTYVMSRITMNDIFLVFFVLVSFIFASLYVKLSTSEESFSHLGGAKKRTVYLFLTSISLGLALSTKWPGLYTIAAVFVYLLWDQIKNKQVDLLKFIPILALPPIIYLASYGQYWVQGHSIGQFIDLHKQIWWYQQTRNLKHSYSTTPLYCVPEGLDGPKTWCPWVLDVRGVYFSYEQYGTKAGYIYALGNPLIFWAGIVAVSYLLGKFIEERKKEYGLVLLGYFIFWIPWIFTPRVLFMYHYLPSIPFLSIALGFSLSKILKTKLMFFALVALGVFIAVFFYFYPITSGWPIEIAAIDKYMWLKTWR</sequence>
<organism evidence="13 14">
    <name type="scientific">Candidatus Curtissbacteria bacterium GW2011_GWA2_41_24</name>
    <dbReference type="NCBI Taxonomy" id="1618411"/>
    <lineage>
        <taxon>Bacteria</taxon>
        <taxon>Candidatus Curtissiibacteriota</taxon>
    </lineage>
</organism>
<dbReference type="AlphaFoldDB" id="A0A0G0YTW5"/>
<dbReference type="InterPro" id="IPR027005">
    <property type="entry name" value="PMT-like"/>
</dbReference>
<feature type="transmembrane region" description="Helical" evidence="10">
    <location>
        <begin position="7"/>
        <end position="24"/>
    </location>
</feature>
<feature type="transmembrane region" description="Helical" evidence="10">
    <location>
        <begin position="142"/>
        <end position="162"/>
    </location>
</feature>
<feature type="transmembrane region" description="Helical" evidence="10">
    <location>
        <begin position="316"/>
        <end position="336"/>
    </location>
</feature>
<evidence type="ECO:0000256" key="6">
    <source>
        <dbReference type="ARBA" id="ARBA00022692"/>
    </source>
</evidence>
<evidence type="ECO:0000256" key="10">
    <source>
        <dbReference type="RuleBase" id="RU367007"/>
    </source>
</evidence>
<comment type="subcellular location">
    <subcellularLocation>
        <location evidence="10">Cell membrane</location>
    </subcellularLocation>
    <subcellularLocation>
        <location evidence="1">Endomembrane system</location>
        <topology evidence="1">Multi-pass membrane protein</topology>
    </subcellularLocation>
</comment>
<evidence type="ECO:0000256" key="1">
    <source>
        <dbReference type="ARBA" id="ARBA00004127"/>
    </source>
</evidence>
<feature type="transmembrane region" description="Helical" evidence="10">
    <location>
        <begin position="397"/>
        <end position="416"/>
    </location>
</feature>
<dbReference type="InterPro" id="IPR032421">
    <property type="entry name" value="PMT_4TMC"/>
</dbReference>
<feature type="domain" description="ArnT-like N-terminal" evidence="11">
    <location>
        <begin position="13"/>
        <end position="218"/>
    </location>
</feature>
<dbReference type="EC" id="2.4.1.-" evidence="10"/>
<protein>
    <recommendedName>
        <fullName evidence="9 10">Polyprenol-phosphate-mannose--protein mannosyltransferase</fullName>
        <ecNumber evidence="10">2.4.1.-</ecNumber>
    </recommendedName>
</protein>
<evidence type="ECO:0000256" key="7">
    <source>
        <dbReference type="ARBA" id="ARBA00022989"/>
    </source>
</evidence>
<evidence type="ECO:0000259" key="11">
    <source>
        <dbReference type="Pfam" id="PF02366"/>
    </source>
</evidence>
<feature type="transmembrane region" description="Helical" evidence="10">
    <location>
        <begin position="182"/>
        <end position="212"/>
    </location>
</feature>
<reference evidence="13 14" key="1">
    <citation type="journal article" date="2015" name="Nature">
        <title>rRNA introns, odd ribosomes, and small enigmatic genomes across a large radiation of phyla.</title>
        <authorList>
            <person name="Brown C.T."/>
            <person name="Hug L.A."/>
            <person name="Thomas B.C."/>
            <person name="Sharon I."/>
            <person name="Castelle C.J."/>
            <person name="Singh A."/>
            <person name="Wilkins M.J."/>
            <person name="Williams K.H."/>
            <person name="Banfield J.F."/>
        </authorList>
    </citation>
    <scope>NUCLEOTIDE SEQUENCE [LARGE SCALE GENOMIC DNA]</scope>
</reference>
<feature type="transmembrane region" description="Helical" evidence="10">
    <location>
        <begin position="98"/>
        <end position="130"/>
    </location>
</feature>
<gene>
    <name evidence="13" type="ORF">UU56_C0013G0020</name>
</gene>
<keyword evidence="8 10" id="KW-0472">Membrane</keyword>
<evidence type="ECO:0000313" key="14">
    <source>
        <dbReference type="Proteomes" id="UP000034493"/>
    </source>
</evidence>
<feature type="transmembrane region" description="Helical" evidence="10">
    <location>
        <begin position="224"/>
        <end position="245"/>
    </location>
</feature>
<feature type="transmembrane region" description="Helical" evidence="10">
    <location>
        <begin position="370"/>
        <end position="390"/>
    </location>
</feature>
<evidence type="ECO:0000256" key="4">
    <source>
        <dbReference type="ARBA" id="ARBA00022676"/>
    </source>
</evidence>
<proteinExistence type="inferred from homology"/>
<dbReference type="UniPathway" id="UPA00378"/>
<dbReference type="InterPro" id="IPR003342">
    <property type="entry name" value="ArnT-like_N"/>
</dbReference>
<dbReference type="Pfam" id="PF02366">
    <property type="entry name" value="PMT"/>
    <property type="match status" value="1"/>
</dbReference>
<feature type="domain" description="Protein O-mannosyl-transferase C-terminal four TM" evidence="12">
    <location>
        <begin position="254"/>
        <end position="438"/>
    </location>
</feature>
<keyword evidence="5 10" id="KW-0808">Transferase</keyword>
<evidence type="ECO:0000256" key="5">
    <source>
        <dbReference type="ARBA" id="ARBA00022679"/>
    </source>
</evidence>
<feature type="transmembrane region" description="Helical" evidence="10">
    <location>
        <begin position="348"/>
        <end position="364"/>
    </location>
</feature>
<evidence type="ECO:0000256" key="3">
    <source>
        <dbReference type="ARBA" id="ARBA00007222"/>
    </source>
</evidence>
<dbReference type="PANTHER" id="PTHR10050">
    <property type="entry name" value="DOLICHYL-PHOSPHATE-MANNOSE--PROTEIN MANNOSYLTRANSFERASE"/>
    <property type="match status" value="1"/>
</dbReference>
<dbReference type="GO" id="GO:0004169">
    <property type="term" value="F:dolichyl-phosphate-mannose-protein mannosyltransferase activity"/>
    <property type="evidence" value="ECO:0007669"/>
    <property type="project" value="UniProtKB-UniRule"/>
</dbReference>
<keyword evidence="6 10" id="KW-0812">Transmembrane</keyword>
<dbReference type="GO" id="GO:0005886">
    <property type="term" value="C:plasma membrane"/>
    <property type="evidence" value="ECO:0007669"/>
    <property type="project" value="UniProtKB-SubCell"/>
</dbReference>
<keyword evidence="10" id="KW-1003">Cell membrane</keyword>
<accession>A0A0G0YTW5</accession>
<dbReference type="GO" id="GO:0012505">
    <property type="term" value="C:endomembrane system"/>
    <property type="evidence" value="ECO:0007669"/>
    <property type="project" value="UniProtKB-SubCell"/>
</dbReference>
<keyword evidence="7 10" id="KW-1133">Transmembrane helix</keyword>
<comment type="similarity">
    <text evidence="3 10">Belongs to the glycosyltransferase 39 family.</text>
</comment>